<dbReference type="EMBL" id="CAJFDI010000006">
    <property type="protein sequence ID" value="CAD5234842.1"/>
    <property type="molecule type" value="Genomic_DNA"/>
</dbReference>
<dbReference type="Proteomes" id="UP000659654">
    <property type="component" value="Unassembled WGS sequence"/>
</dbReference>
<sequence>MTEPGSPTQISDVFYAATFTFDHLTNLALQLNRIDKQINLYDETCSMDSVDESVRKFTANLENASKLKQATYMRPYSHQARRTPAQPLNRIPVNADLTRSLPQKSQNNYRLMPATGLNALQNGSLIRQNSMTNGRKRAMAENGSYGPSKQIRDIQWMSVNGNSSPKMPMFARQSINPPPNKVNIRREYTVTPFRTGSEPQRFLVKKELFQSQNVTAITMDDLTPKLPNNSRTSPSIPSFQPLQPKPVSLSGVRPSMPLTEEDAAVSSLLHTLQQPDSEMSGAE</sequence>
<evidence type="ECO:0000313" key="5">
    <source>
        <dbReference type="Proteomes" id="UP000659654"/>
    </source>
</evidence>
<evidence type="ECO:0000313" key="6">
    <source>
        <dbReference type="WBParaSite" id="BXY_0322000.1"/>
    </source>
</evidence>
<keyword evidence="5" id="KW-1185">Reference proteome</keyword>
<dbReference type="Proteomes" id="UP000582659">
    <property type="component" value="Unassembled WGS sequence"/>
</dbReference>
<reference evidence="3" key="2">
    <citation type="submission" date="2020-08" db="EMBL/GenBank/DDBJ databases">
        <authorList>
            <person name="Kikuchi T."/>
        </authorList>
    </citation>
    <scope>NUCLEOTIDE SEQUENCE</scope>
    <source>
        <strain evidence="2">Ka4C1</strain>
    </source>
</reference>
<proteinExistence type="predicted"/>
<reference evidence="6" key="1">
    <citation type="submission" date="2016-11" db="UniProtKB">
        <authorList>
            <consortium name="WormBaseParasite"/>
        </authorList>
    </citation>
    <scope>IDENTIFICATION</scope>
</reference>
<feature type="compositionally biased region" description="Polar residues" evidence="1">
    <location>
        <begin position="226"/>
        <end position="241"/>
    </location>
</feature>
<evidence type="ECO:0000313" key="2">
    <source>
        <dbReference type="EMBL" id="CAD5234842.1"/>
    </source>
</evidence>
<dbReference type="eggNOG" id="KOG3013">
    <property type="taxonomic scope" value="Eukaryota"/>
</dbReference>
<gene>
    <name evidence="2" type="ORF">BXYJ_LOCUS14933</name>
</gene>
<evidence type="ECO:0000313" key="4">
    <source>
        <dbReference type="Proteomes" id="UP000095284"/>
    </source>
</evidence>
<feature type="region of interest" description="Disordered" evidence="1">
    <location>
        <begin position="221"/>
        <end position="260"/>
    </location>
</feature>
<protein>
    <submittedName>
        <fullName evidence="2">(pine wood nematode) hypothetical protein</fullName>
    </submittedName>
</protein>
<evidence type="ECO:0000313" key="3">
    <source>
        <dbReference type="EMBL" id="CAG9130863.1"/>
    </source>
</evidence>
<dbReference type="EMBL" id="CAJFCV020000006">
    <property type="protein sequence ID" value="CAG9130863.1"/>
    <property type="molecule type" value="Genomic_DNA"/>
</dbReference>
<dbReference type="WBParaSite" id="BXY_0322000.1">
    <property type="protein sequence ID" value="BXY_0322000.1"/>
    <property type="gene ID" value="BXY_0322000"/>
</dbReference>
<dbReference type="Proteomes" id="UP000095284">
    <property type="component" value="Unplaced"/>
</dbReference>
<dbReference type="AlphaFoldDB" id="A0A1I7RR73"/>
<evidence type="ECO:0000256" key="1">
    <source>
        <dbReference type="SAM" id="MobiDB-lite"/>
    </source>
</evidence>
<organism evidence="4 6">
    <name type="scientific">Bursaphelenchus xylophilus</name>
    <name type="common">Pinewood nematode worm</name>
    <name type="synonym">Aphelenchoides xylophilus</name>
    <dbReference type="NCBI Taxonomy" id="6326"/>
    <lineage>
        <taxon>Eukaryota</taxon>
        <taxon>Metazoa</taxon>
        <taxon>Ecdysozoa</taxon>
        <taxon>Nematoda</taxon>
        <taxon>Chromadorea</taxon>
        <taxon>Rhabditida</taxon>
        <taxon>Tylenchina</taxon>
        <taxon>Tylenchomorpha</taxon>
        <taxon>Aphelenchoidea</taxon>
        <taxon>Aphelenchoididae</taxon>
        <taxon>Bursaphelenchus</taxon>
    </lineage>
</organism>
<name>A0A1I7RR73_BURXY</name>
<accession>A0A1I7RR73</accession>